<comment type="caution">
    <text evidence="1">The sequence shown here is derived from an EMBL/GenBank/DDBJ whole genome shotgun (WGS) entry which is preliminary data.</text>
</comment>
<gene>
    <name evidence="1" type="ORF">EDS130_LOCUS15150</name>
</gene>
<dbReference type="Proteomes" id="UP000663852">
    <property type="component" value="Unassembled WGS sequence"/>
</dbReference>
<proteinExistence type="predicted"/>
<dbReference type="AlphaFoldDB" id="A0A814H8H3"/>
<evidence type="ECO:0000313" key="1">
    <source>
        <dbReference type="EMBL" id="CAF1006294.1"/>
    </source>
</evidence>
<reference evidence="1" key="1">
    <citation type="submission" date="2021-02" db="EMBL/GenBank/DDBJ databases">
        <authorList>
            <person name="Nowell W R."/>
        </authorList>
    </citation>
    <scope>NUCLEOTIDE SEQUENCE</scope>
</reference>
<protein>
    <submittedName>
        <fullName evidence="1">Uncharacterized protein</fullName>
    </submittedName>
</protein>
<organism evidence="1 2">
    <name type="scientific">Adineta ricciae</name>
    <name type="common">Rotifer</name>
    <dbReference type="NCBI Taxonomy" id="249248"/>
    <lineage>
        <taxon>Eukaryota</taxon>
        <taxon>Metazoa</taxon>
        <taxon>Spiralia</taxon>
        <taxon>Gnathifera</taxon>
        <taxon>Rotifera</taxon>
        <taxon>Eurotatoria</taxon>
        <taxon>Bdelloidea</taxon>
        <taxon>Adinetida</taxon>
        <taxon>Adinetidae</taxon>
        <taxon>Adineta</taxon>
    </lineage>
</organism>
<name>A0A814H8H3_ADIRI</name>
<dbReference type="EMBL" id="CAJNOJ010000063">
    <property type="protein sequence ID" value="CAF1006294.1"/>
    <property type="molecule type" value="Genomic_DNA"/>
</dbReference>
<evidence type="ECO:0000313" key="2">
    <source>
        <dbReference type="Proteomes" id="UP000663852"/>
    </source>
</evidence>
<sequence>MVDIFYHGPRYFVAKKIAICEYGSLYHKLKIIYGDMLRNNHRIINTSFTVVFAVSLMSSCDFHSLAHRFTLERRRKNNFASNVEWCFAEHLESFSHRLKLEHLLHSDKDFSFILKRLKSSRQIIDNVIRRMITLLIESDRNRFLYLWREDLITFSVKLGERYLINCVFDKIFFRQRILR</sequence>
<accession>A0A814H8H3</accession>